<feature type="compositionally biased region" description="Basic and acidic residues" evidence="7">
    <location>
        <begin position="161"/>
        <end position="185"/>
    </location>
</feature>
<dbReference type="AlphaFoldDB" id="A0A2R2MRL6"/>
<dbReference type="Gene3D" id="3.40.1620.60">
    <property type="match status" value="1"/>
</dbReference>
<feature type="chain" id="PRO_5015178997" evidence="8">
    <location>
        <begin position="20"/>
        <end position="1107"/>
    </location>
</feature>
<keyword evidence="3" id="KW-0378">Hydrolase</keyword>
<evidence type="ECO:0000256" key="5">
    <source>
        <dbReference type="ARBA" id="ARBA00023157"/>
    </source>
</evidence>
<feature type="compositionally biased region" description="Basic and acidic residues" evidence="7">
    <location>
        <begin position="943"/>
        <end position="970"/>
    </location>
</feature>
<gene>
    <name evidence="11" type="primary">LOC106167913</name>
</gene>
<evidence type="ECO:0000256" key="3">
    <source>
        <dbReference type="ARBA" id="ARBA00022801"/>
    </source>
</evidence>
<proteinExistence type="predicted"/>
<dbReference type="InterPro" id="IPR000884">
    <property type="entry name" value="TSP1_rpt"/>
</dbReference>
<keyword evidence="6" id="KW-0325">Glycoprotein</keyword>
<evidence type="ECO:0000313" key="11">
    <source>
        <dbReference type="RefSeq" id="XP_023932894.1"/>
    </source>
</evidence>
<dbReference type="InterPro" id="IPR052065">
    <property type="entry name" value="Compl_asym_regulator"/>
</dbReference>
<keyword evidence="2" id="KW-0677">Repeat</keyword>
<dbReference type="PANTHER" id="PTHR22906">
    <property type="entry name" value="PROPERDIN"/>
    <property type="match status" value="1"/>
</dbReference>
<evidence type="ECO:0000259" key="9">
    <source>
        <dbReference type="SMART" id="SM00608"/>
    </source>
</evidence>
<dbReference type="RefSeq" id="XP_023932894.1">
    <property type="nucleotide sequence ID" value="XM_024077126.1"/>
</dbReference>
<evidence type="ECO:0000256" key="7">
    <source>
        <dbReference type="SAM" id="MobiDB-lite"/>
    </source>
</evidence>
<dbReference type="GeneID" id="106167913"/>
<evidence type="ECO:0000256" key="4">
    <source>
        <dbReference type="ARBA" id="ARBA00022833"/>
    </source>
</evidence>
<dbReference type="Pfam" id="PF17771">
    <property type="entry name" value="ADAMTS_CR_2"/>
    <property type="match status" value="1"/>
</dbReference>
<dbReference type="InParanoid" id="A0A2R2MRL6"/>
<sequence length="1107" mass="122397">MKWLKVVSVIFLNTSLLLAAPYDETETETEAEVVSIRALTPDIQAFPAQRELDEEGDQHLPFLRYQFDAHGQKFDLKLEKNKHVDVRNAPVYFAGDNGEVAKRSNTPVNFALYQDKKNNAAVAVSNVKTDGGMSKRLEGFVIDKDNMFELHHLDEDKYLVIRQPVESRPKPKPKPEAEPERRSFDDTYTAETRRRTLHPLPAQRTATNGETNLLRSLLRMLDTVEARKSEKVLEAQKKQTTFSSSHINAGVELLVSTDDSVWNYFMTRNNNNQQAAETELRKYYAILVNGVDLRYQNIQDPEINIYVVLAGYLIAKTPGQSSWFSGNVVGSNEGRAAVDNNKALDKWCEHRKNNYDSLIENDHGMAFTMRDLAQWNNKGGLSYGVAGYGIPISLGAQHDGSYSTGGSNPYDNTACPSNAANIMAPVAGGSNPTNGYYFSACSIKQFKSGLKDACCLKDTGKYENLEEFKSHTQDLPGQLYDVNKQCKMLHGEGSNPCLSFMSNNFCQHLWCTNSNGQCSTGYKPPADGSECATGKWCIEGVCVSKDTPLKSSKGSSGQSTEWCPYGWPGDLCPDADASDINVGKGWENCTTAINREGDSFCASAQNSASGFCCMQCYYYSQSKLTGVWGEWQDWGSCSASCGGGTRTRSRTCPTTGACAGESSQTVQCNTDPCVVSQPTTTGTPSWGPWGGWSTCTRTCGGGTRSRDRACESGSSCDGVSSETQECNTNECPVSSVDGNWGGWGPWSACSATCGSGKKTRTKACDNPAPSNGGSWCCYNGRCQFNSLKSTEFCNAGPCGGEAQAVKVRELAPDIEAIPAERGLNAASDQLEPFLRYQFEAHGKKFDLQLEKNKHVDLKNAPVYYAQEDGTVVKKSTQNNDDFAVYHDKKNNAAVAVSKVNTDGKTNKRMEGFVIDNNDMFEMRHLKDDEYLVFRQNIEAKKPGPEVRSFDDTYERETSRRSLDHVSDKTAKSNGGSDLLRTLLEVLETVRNKKSEKAVELQRKQTSFSSNHINAGVELLVSTDDSVWDYFYSRNNNNAEAAETELRKYYALLVNGIDLRYQNIEDRDLNIYIVLSGYVIAKVNISISETKITRKANTINTLNLKREN</sequence>
<dbReference type="SUPFAM" id="SSF55486">
    <property type="entry name" value="Metalloproteases ('zincins'), catalytic domain"/>
    <property type="match status" value="1"/>
</dbReference>
<evidence type="ECO:0000256" key="1">
    <source>
        <dbReference type="ARBA" id="ARBA00022723"/>
    </source>
</evidence>
<feature type="region of interest" description="Disordered" evidence="7">
    <location>
        <begin position="161"/>
        <end position="209"/>
    </location>
</feature>
<evidence type="ECO:0000313" key="10">
    <source>
        <dbReference type="Proteomes" id="UP000085678"/>
    </source>
</evidence>
<feature type="region of interest" description="Disordered" evidence="7">
    <location>
        <begin position="943"/>
        <end position="973"/>
    </location>
</feature>
<dbReference type="InterPro" id="IPR024079">
    <property type="entry name" value="MetalloPept_cat_dom_sf"/>
</dbReference>
<dbReference type="KEGG" id="lak:106167913"/>
<dbReference type="Proteomes" id="UP000085678">
    <property type="component" value="Unplaced"/>
</dbReference>
<keyword evidence="1" id="KW-0479">Metal-binding</keyword>
<dbReference type="GO" id="GO:0008237">
    <property type="term" value="F:metallopeptidase activity"/>
    <property type="evidence" value="ECO:0007669"/>
    <property type="project" value="InterPro"/>
</dbReference>
<dbReference type="Gene3D" id="2.20.100.10">
    <property type="entry name" value="Thrombospondin type-1 (TSP1) repeat"/>
    <property type="match status" value="3"/>
</dbReference>
<evidence type="ECO:0000256" key="2">
    <source>
        <dbReference type="ARBA" id="ARBA00022737"/>
    </source>
</evidence>
<keyword evidence="4" id="KW-0862">Zinc</keyword>
<name>A0A2R2MRL6_LINAN</name>
<dbReference type="PANTHER" id="PTHR22906:SF21">
    <property type="entry name" value="SEMA DOMAIN-CONTAINING PROTEIN"/>
    <property type="match status" value="1"/>
</dbReference>
<protein>
    <submittedName>
        <fullName evidence="11">Uncharacterized protein LOC106167913</fullName>
    </submittedName>
</protein>
<dbReference type="Pfam" id="PF00090">
    <property type="entry name" value="TSP_1"/>
    <property type="match status" value="3"/>
</dbReference>
<dbReference type="InterPro" id="IPR036383">
    <property type="entry name" value="TSP1_rpt_sf"/>
</dbReference>
<feature type="domain" description="ADAM cysteine-rich" evidence="9">
    <location>
        <begin position="473"/>
        <end position="545"/>
    </location>
</feature>
<evidence type="ECO:0000256" key="6">
    <source>
        <dbReference type="ARBA" id="ARBA00023180"/>
    </source>
</evidence>
<dbReference type="OrthoDB" id="10035764at2759"/>
<dbReference type="SMART" id="SM00608">
    <property type="entry name" value="ACR"/>
    <property type="match status" value="1"/>
</dbReference>
<keyword evidence="5" id="KW-1015">Disulfide bond</keyword>
<dbReference type="Gene3D" id="3.40.390.10">
    <property type="entry name" value="Collagenase (Catalytic Domain)"/>
    <property type="match status" value="2"/>
</dbReference>
<reference evidence="11" key="1">
    <citation type="submission" date="2025-08" db="UniProtKB">
        <authorList>
            <consortium name="RefSeq"/>
        </authorList>
    </citation>
    <scope>IDENTIFICATION</scope>
    <source>
        <tissue evidence="11">Gonads</tissue>
    </source>
</reference>
<feature type="signal peptide" evidence="8">
    <location>
        <begin position="1"/>
        <end position="19"/>
    </location>
</feature>
<accession>A0A2R2MRL6</accession>
<keyword evidence="8" id="KW-0732">Signal</keyword>
<keyword evidence="10" id="KW-1185">Reference proteome</keyword>
<dbReference type="SMART" id="SM00209">
    <property type="entry name" value="TSP1"/>
    <property type="match status" value="3"/>
</dbReference>
<dbReference type="InterPro" id="IPR041645">
    <property type="entry name" value="ADAMTS_CR_2"/>
</dbReference>
<dbReference type="GO" id="GO:0046872">
    <property type="term" value="F:metal ion binding"/>
    <property type="evidence" value="ECO:0007669"/>
    <property type="project" value="UniProtKB-KW"/>
</dbReference>
<dbReference type="PROSITE" id="PS50092">
    <property type="entry name" value="TSP1"/>
    <property type="match status" value="3"/>
</dbReference>
<organism evidence="10 11">
    <name type="scientific">Lingula anatina</name>
    <name type="common">Brachiopod</name>
    <name type="synonym">Lingula unguis</name>
    <dbReference type="NCBI Taxonomy" id="7574"/>
    <lineage>
        <taxon>Eukaryota</taxon>
        <taxon>Metazoa</taxon>
        <taxon>Spiralia</taxon>
        <taxon>Lophotrochozoa</taxon>
        <taxon>Brachiopoda</taxon>
        <taxon>Linguliformea</taxon>
        <taxon>Lingulata</taxon>
        <taxon>Lingulida</taxon>
        <taxon>Linguloidea</taxon>
        <taxon>Lingulidae</taxon>
        <taxon>Lingula</taxon>
    </lineage>
</organism>
<evidence type="ECO:0000256" key="8">
    <source>
        <dbReference type="SAM" id="SignalP"/>
    </source>
</evidence>
<dbReference type="InterPro" id="IPR006586">
    <property type="entry name" value="ADAM_Cys-rich"/>
</dbReference>
<dbReference type="SUPFAM" id="SSF82895">
    <property type="entry name" value="TSP-1 type 1 repeat"/>
    <property type="match status" value="3"/>
</dbReference>